<dbReference type="RefSeq" id="WP_307280113.1">
    <property type="nucleotide sequence ID" value="NZ_JAUSZT010000003.1"/>
</dbReference>
<comment type="caution">
    <text evidence="1">The sequence shown here is derived from an EMBL/GenBank/DDBJ whole genome shotgun (WGS) entry which is preliminary data.</text>
</comment>
<dbReference type="EMBL" id="JAUSZT010000003">
    <property type="protein sequence ID" value="MDQ0996860.1"/>
    <property type="molecule type" value="Genomic_DNA"/>
</dbReference>
<reference evidence="1 2" key="1">
    <citation type="submission" date="2023-07" db="EMBL/GenBank/DDBJ databases">
        <title>Comparative genomics of wheat-associated soil bacteria to identify genetic determinants of phenazine resistance.</title>
        <authorList>
            <person name="Mouncey N."/>
        </authorList>
    </citation>
    <scope>NUCLEOTIDE SEQUENCE [LARGE SCALE GENOMIC DNA]</scope>
    <source>
        <strain evidence="1 2">W4I11</strain>
    </source>
</reference>
<sequence>MTKFAVFTDEGFPAGFYIEELHGTRMRPIYGPVPEPTEDEPNPVAPIIGEEPNPDCLIPSDAIPITEQQWRAFINNNGLRKWQDGHVVPYEPPTPKPVVPDRLSRRQFRLALIDAGLLEQVEGWIATQDIRTQAAYADSSTFLRTDEMLQQGFAGLGFTEEQINQFFTAAASL</sequence>
<evidence type="ECO:0000313" key="2">
    <source>
        <dbReference type="Proteomes" id="UP001237780"/>
    </source>
</evidence>
<evidence type="ECO:0000313" key="1">
    <source>
        <dbReference type="EMBL" id="MDQ0996860.1"/>
    </source>
</evidence>
<dbReference type="Proteomes" id="UP001237780">
    <property type="component" value="Unassembled WGS sequence"/>
</dbReference>
<proteinExistence type="predicted"/>
<accession>A0ABU0S7Y6</accession>
<gene>
    <name evidence="1" type="ORF">QFZ34_002042</name>
</gene>
<name>A0ABU0S7Y6_9HYPH</name>
<organism evidence="1 2">
    <name type="scientific">Phyllobacterium ifriqiyense</name>
    <dbReference type="NCBI Taxonomy" id="314238"/>
    <lineage>
        <taxon>Bacteria</taxon>
        <taxon>Pseudomonadati</taxon>
        <taxon>Pseudomonadota</taxon>
        <taxon>Alphaproteobacteria</taxon>
        <taxon>Hyphomicrobiales</taxon>
        <taxon>Phyllobacteriaceae</taxon>
        <taxon>Phyllobacterium</taxon>
    </lineage>
</organism>
<keyword evidence="2" id="KW-1185">Reference proteome</keyword>
<protein>
    <submittedName>
        <fullName evidence="1">Uncharacterized protein</fullName>
    </submittedName>
</protein>